<dbReference type="Pfam" id="PF13439">
    <property type="entry name" value="Glyco_transf_4"/>
    <property type="match status" value="1"/>
</dbReference>
<dbReference type="Proteomes" id="UP000306630">
    <property type="component" value="Unassembled WGS sequence"/>
</dbReference>
<dbReference type="SUPFAM" id="SSF53756">
    <property type="entry name" value="UDP-Glycosyltransferase/glycogen phosphorylase"/>
    <property type="match status" value="1"/>
</dbReference>
<evidence type="ECO:0000313" key="4">
    <source>
        <dbReference type="EMBL" id="TGY76228.1"/>
    </source>
</evidence>
<reference evidence="4 5" key="1">
    <citation type="submission" date="2019-04" db="EMBL/GenBank/DDBJ databases">
        <title>Microbes associate with the intestines of laboratory mice.</title>
        <authorList>
            <person name="Navarre W."/>
            <person name="Wong E."/>
            <person name="Huang K."/>
            <person name="Tropini C."/>
            <person name="Ng K."/>
            <person name="Yu B."/>
        </authorList>
    </citation>
    <scope>NUCLEOTIDE SEQUENCE [LARGE SCALE GENOMIC DNA]</scope>
    <source>
        <strain evidence="4 5">NM06_A21</strain>
    </source>
</reference>
<dbReference type="PANTHER" id="PTHR46401">
    <property type="entry name" value="GLYCOSYLTRANSFERASE WBBK-RELATED"/>
    <property type="match status" value="1"/>
</dbReference>
<evidence type="ECO:0000313" key="5">
    <source>
        <dbReference type="Proteomes" id="UP000306630"/>
    </source>
</evidence>
<keyword evidence="1 4" id="KW-0808">Transferase</keyword>
<dbReference type="InterPro" id="IPR001296">
    <property type="entry name" value="Glyco_trans_1"/>
</dbReference>
<evidence type="ECO:0000259" key="2">
    <source>
        <dbReference type="Pfam" id="PF00534"/>
    </source>
</evidence>
<dbReference type="GO" id="GO:0016757">
    <property type="term" value="F:glycosyltransferase activity"/>
    <property type="evidence" value="ECO:0007669"/>
    <property type="project" value="InterPro"/>
</dbReference>
<dbReference type="Gene3D" id="3.40.50.2000">
    <property type="entry name" value="Glycogen Phosphorylase B"/>
    <property type="match status" value="2"/>
</dbReference>
<evidence type="ECO:0000259" key="3">
    <source>
        <dbReference type="Pfam" id="PF13439"/>
    </source>
</evidence>
<dbReference type="EMBL" id="SRYD01000004">
    <property type="protein sequence ID" value="TGY76228.1"/>
    <property type="molecule type" value="Genomic_DNA"/>
</dbReference>
<name>A0A4S2G3A9_9BACT</name>
<protein>
    <submittedName>
        <fullName evidence="4">Glycosyltransferase</fullName>
    </submittedName>
</protein>
<dbReference type="Pfam" id="PF00534">
    <property type="entry name" value="Glycos_transf_1"/>
    <property type="match status" value="1"/>
</dbReference>
<evidence type="ECO:0000256" key="1">
    <source>
        <dbReference type="ARBA" id="ARBA00022679"/>
    </source>
</evidence>
<organism evidence="4 5">
    <name type="scientific">Muribaculum intestinale</name>
    <dbReference type="NCBI Taxonomy" id="1796646"/>
    <lineage>
        <taxon>Bacteria</taxon>
        <taxon>Pseudomonadati</taxon>
        <taxon>Bacteroidota</taxon>
        <taxon>Bacteroidia</taxon>
        <taxon>Bacteroidales</taxon>
        <taxon>Muribaculaceae</taxon>
        <taxon>Muribaculum</taxon>
    </lineage>
</organism>
<feature type="domain" description="Glycosyl transferase family 1" evidence="2">
    <location>
        <begin position="237"/>
        <end position="370"/>
    </location>
</feature>
<dbReference type="PANTHER" id="PTHR46401:SF2">
    <property type="entry name" value="GLYCOSYLTRANSFERASE WBBK-RELATED"/>
    <property type="match status" value="1"/>
</dbReference>
<gene>
    <name evidence="4" type="ORF">E5333_01465</name>
</gene>
<feature type="domain" description="Glycosyltransferase subfamily 4-like N-terminal" evidence="3">
    <location>
        <begin position="63"/>
        <end position="217"/>
    </location>
</feature>
<sequence length="410" mass="46438">MPTLLQINVTANSGSTGRIAEDLGKIAINNGWESWIAYGRGNPHSQSKLIRIGTDFDMNLHGLQTRLFDNHGLASNKATKHFIKQIKAINPDIIHLHNIHGYYINYEILFDYLKEWGGPVVWTLHDCWTFTGHCSHFVTANCDKWKATCYSCPLKKEYPASFLFDRSKKNHQIKKEKFTSLDNLILIPVSNWIDNLLKESFFKFTKTRVIHNGIDLTAFCPKEASLSNLDKYTIPANKKYVLGVAGTWTKDKGLYDFYKLRKILSKDIGIVLVGVSDKISDNLPAGIIGIKRTESIHELSLLYSNAIAFINPTWADTYPTTNLESIACGTPVITYRTGGSPESVNQSIGLVVEQGDIEGLNNSIMEIINCCTNARFKQSTCRDYALKNFDKETHFKEYFEIYNNLISSKR</sequence>
<dbReference type="AlphaFoldDB" id="A0A4S2G3A9"/>
<proteinExistence type="predicted"/>
<dbReference type="RefSeq" id="WP_135992696.1">
    <property type="nucleotide sequence ID" value="NZ_CARECS010000017.1"/>
</dbReference>
<accession>A0A4S2G3A9</accession>
<dbReference type="InterPro" id="IPR028098">
    <property type="entry name" value="Glyco_trans_4-like_N"/>
</dbReference>
<comment type="caution">
    <text evidence="4">The sequence shown here is derived from an EMBL/GenBank/DDBJ whole genome shotgun (WGS) entry which is preliminary data.</text>
</comment>